<dbReference type="RefSeq" id="WP_053231973.1">
    <property type="nucleotide sequence ID" value="NZ_CP011125.1"/>
</dbReference>
<reference evidence="2 3" key="1">
    <citation type="submission" date="2015-03" db="EMBL/GenBank/DDBJ databases">
        <title>Genome assembly of Sandaracinus amylolyticus DSM 53668.</title>
        <authorList>
            <person name="Sharma G."/>
            <person name="Subramanian S."/>
        </authorList>
    </citation>
    <scope>NUCLEOTIDE SEQUENCE [LARGE SCALE GENOMIC DNA]</scope>
    <source>
        <strain evidence="2 3">DSM 53668</strain>
    </source>
</reference>
<dbReference type="EMBL" id="CP011125">
    <property type="protein sequence ID" value="AKF04655.1"/>
    <property type="molecule type" value="Genomic_DNA"/>
</dbReference>
<proteinExistence type="predicted"/>
<keyword evidence="3" id="KW-1185">Reference proteome</keyword>
<evidence type="ECO:0000313" key="2">
    <source>
        <dbReference type="EMBL" id="AKF04655.1"/>
    </source>
</evidence>
<dbReference type="OrthoDB" id="5510262at2"/>
<evidence type="ECO:0008006" key="4">
    <source>
        <dbReference type="Google" id="ProtNLM"/>
    </source>
</evidence>
<evidence type="ECO:0000256" key="1">
    <source>
        <dbReference type="SAM" id="MobiDB-lite"/>
    </source>
</evidence>
<dbReference type="AlphaFoldDB" id="A0A0F6W0Z3"/>
<gene>
    <name evidence="2" type="ORF">DB32_001804</name>
</gene>
<evidence type="ECO:0000313" key="3">
    <source>
        <dbReference type="Proteomes" id="UP000034883"/>
    </source>
</evidence>
<protein>
    <recommendedName>
        <fullName evidence="4">Lipoprotein</fullName>
    </recommendedName>
</protein>
<dbReference type="STRING" id="927083.DB32_001804"/>
<sequence>MRALAPLLSLVALCACDDLSRFRTDGESLYRGDVVGDEGESFLRRGFAPGTSLDLEFDPTTPDVPQPGTLTSSPDPTSGERVFDATPLRSIAPLQHDLLSEYDFPGGGRVRNYLYVVRPESGPLAGRDAMVFVSLLDDGGVEVRVIAGAGDEASGDHFGLFRMTRVDR</sequence>
<dbReference type="PROSITE" id="PS51257">
    <property type="entry name" value="PROKAR_LIPOPROTEIN"/>
    <property type="match status" value="1"/>
</dbReference>
<organism evidence="2 3">
    <name type="scientific">Sandaracinus amylolyticus</name>
    <dbReference type="NCBI Taxonomy" id="927083"/>
    <lineage>
        <taxon>Bacteria</taxon>
        <taxon>Pseudomonadati</taxon>
        <taxon>Myxococcota</taxon>
        <taxon>Polyangia</taxon>
        <taxon>Polyangiales</taxon>
        <taxon>Sandaracinaceae</taxon>
        <taxon>Sandaracinus</taxon>
    </lineage>
</organism>
<name>A0A0F6W0Z3_9BACT</name>
<feature type="region of interest" description="Disordered" evidence="1">
    <location>
        <begin position="50"/>
        <end position="80"/>
    </location>
</feature>
<accession>A0A0F6W0Z3</accession>
<dbReference type="Proteomes" id="UP000034883">
    <property type="component" value="Chromosome"/>
</dbReference>
<dbReference type="KEGG" id="samy:DB32_001804"/>